<evidence type="ECO:0000313" key="3">
    <source>
        <dbReference type="Proteomes" id="UP000466442"/>
    </source>
</evidence>
<reference evidence="2" key="1">
    <citation type="journal article" date="2021" name="Mol. Ecol. Resour.">
        <title>Apolygus lucorum genome provides insights into omnivorousness and mesophyll feeding.</title>
        <authorList>
            <person name="Liu Y."/>
            <person name="Liu H."/>
            <person name="Wang H."/>
            <person name="Huang T."/>
            <person name="Liu B."/>
            <person name="Yang B."/>
            <person name="Yin L."/>
            <person name="Li B."/>
            <person name="Zhang Y."/>
            <person name="Zhang S."/>
            <person name="Jiang F."/>
            <person name="Zhang X."/>
            <person name="Ren Y."/>
            <person name="Wang B."/>
            <person name="Wang S."/>
            <person name="Lu Y."/>
            <person name="Wu K."/>
            <person name="Fan W."/>
            <person name="Wang G."/>
        </authorList>
    </citation>
    <scope>NUCLEOTIDE SEQUENCE</scope>
    <source>
        <strain evidence="2">12Hb</strain>
    </source>
</reference>
<proteinExistence type="predicted"/>
<dbReference type="AlphaFoldDB" id="A0A8S9WTC1"/>
<feature type="chain" id="PRO_5035928097" description="Lipocalin/cytosolic fatty-acid binding domain-containing protein" evidence="1">
    <location>
        <begin position="19"/>
        <end position="120"/>
    </location>
</feature>
<feature type="signal peptide" evidence="1">
    <location>
        <begin position="1"/>
        <end position="18"/>
    </location>
</feature>
<accession>A0A8S9WTC1</accession>
<organism evidence="2 3">
    <name type="scientific">Apolygus lucorum</name>
    <name type="common">Small green plant bug</name>
    <name type="synonym">Lygocoris lucorum</name>
    <dbReference type="NCBI Taxonomy" id="248454"/>
    <lineage>
        <taxon>Eukaryota</taxon>
        <taxon>Metazoa</taxon>
        <taxon>Ecdysozoa</taxon>
        <taxon>Arthropoda</taxon>
        <taxon>Hexapoda</taxon>
        <taxon>Insecta</taxon>
        <taxon>Pterygota</taxon>
        <taxon>Neoptera</taxon>
        <taxon>Paraneoptera</taxon>
        <taxon>Hemiptera</taxon>
        <taxon>Heteroptera</taxon>
        <taxon>Panheteroptera</taxon>
        <taxon>Cimicomorpha</taxon>
        <taxon>Miridae</taxon>
        <taxon>Mirini</taxon>
        <taxon>Apolygus</taxon>
    </lineage>
</organism>
<evidence type="ECO:0000256" key="1">
    <source>
        <dbReference type="SAM" id="SignalP"/>
    </source>
</evidence>
<dbReference type="Proteomes" id="UP000466442">
    <property type="component" value="Unassembled WGS sequence"/>
</dbReference>
<dbReference type="EMBL" id="WIXP02000015">
    <property type="protein sequence ID" value="KAF6199371.1"/>
    <property type="molecule type" value="Genomic_DNA"/>
</dbReference>
<sequence>MKLIYVAAIFLFLRTVESLDASSKKFTKKDEAEMKAAVADSEAPPIDEFLDTGKSEKKASLRYEFIYKNKSKKLICEVEIRTKRKSGEITMYEWKCEADTGNVFKRRRKWRRRREKRSVW</sequence>
<evidence type="ECO:0000313" key="2">
    <source>
        <dbReference type="EMBL" id="KAF6199371.1"/>
    </source>
</evidence>
<keyword evidence="3" id="KW-1185">Reference proteome</keyword>
<evidence type="ECO:0008006" key="4">
    <source>
        <dbReference type="Google" id="ProtNLM"/>
    </source>
</evidence>
<comment type="caution">
    <text evidence="2">The sequence shown here is derived from an EMBL/GenBank/DDBJ whole genome shotgun (WGS) entry which is preliminary data.</text>
</comment>
<name>A0A8S9WTC1_APOLU</name>
<gene>
    <name evidence="2" type="ORF">GE061_007397</name>
</gene>
<protein>
    <recommendedName>
        <fullName evidence="4">Lipocalin/cytosolic fatty-acid binding domain-containing protein</fullName>
    </recommendedName>
</protein>
<keyword evidence="1" id="KW-0732">Signal</keyword>